<evidence type="ECO:0000313" key="2">
    <source>
        <dbReference type="EMBL" id="JAE05325.1"/>
    </source>
</evidence>
<protein>
    <submittedName>
        <fullName evidence="2">Uncharacterized protein</fullName>
    </submittedName>
</protein>
<dbReference type="AlphaFoldDB" id="A0A0A9EX22"/>
<organism evidence="2">
    <name type="scientific">Arundo donax</name>
    <name type="common">Giant reed</name>
    <name type="synonym">Donax arundinaceus</name>
    <dbReference type="NCBI Taxonomy" id="35708"/>
    <lineage>
        <taxon>Eukaryota</taxon>
        <taxon>Viridiplantae</taxon>
        <taxon>Streptophyta</taxon>
        <taxon>Embryophyta</taxon>
        <taxon>Tracheophyta</taxon>
        <taxon>Spermatophyta</taxon>
        <taxon>Magnoliopsida</taxon>
        <taxon>Liliopsida</taxon>
        <taxon>Poales</taxon>
        <taxon>Poaceae</taxon>
        <taxon>PACMAD clade</taxon>
        <taxon>Arundinoideae</taxon>
        <taxon>Arundineae</taxon>
        <taxon>Arundo</taxon>
    </lineage>
</organism>
<proteinExistence type="predicted"/>
<dbReference type="EMBL" id="GBRH01192571">
    <property type="protein sequence ID" value="JAE05325.1"/>
    <property type="molecule type" value="Transcribed_RNA"/>
</dbReference>
<reference evidence="2" key="2">
    <citation type="journal article" date="2015" name="Data Brief">
        <title>Shoot transcriptome of the giant reed, Arundo donax.</title>
        <authorList>
            <person name="Barrero R.A."/>
            <person name="Guerrero F.D."/>
            <person name="Moolhuijzen P."/>
            <person name="Goolsby J.A."/>
            <person name="Tidwell J."/>
            <person name="Bellgard S.E."/>
            <person name="Bellgard M.I."/>
        </authorList>
    </citation>
    <scope>NUCLEOTIDE SEQUENCE</scope>
    <source>
        <tissue evidence="2">Shoot tissue taken approximately 20 cm above the soil surface</tissue>
    </source>
</reference>
<reference evidence="2" key="1">
    <citation type="submission" date="2014-09" db="EMBL/GenBank/DDBJ databases">
        <authorList>
            <person name="Magalhaes I.L.F."/>
            <person name="Oliveira U."/>
            <person name="Santos F.R."/>
            <person name="Vidigal T.H.D.A."/>
            <person name="Brescovit A.D."/>
            <person name="Santos A.J."/>
        </authorList>
    </citation>
    <scope>NUCLEOTIDE SEQUENCE</scope>
    <source>
        <tissue evidence="2">Shoot tissue taken approximately 20 cm above the soil surface</tissue>
    </source>
</reference>
<evidence type="ECO:0000256" key="1">
    <source>
        <dbReference type="SAM" id="MobiDB-lite"/>
    </source>
</evidence>
<name>A0A0A9EX22_ARUDO</name>
<sequence>MKLRVLCLHIFQFDGDLLSSLHINSKEELPERSAPDLLAELELTPDHMIHLVPTQIEMPNPTRSEHAELVRHQAEPNRIGFWGSWDSARPDPDKAARNPGGA</sequence>
<accession>A0A0A9EX22</accession>
<feature type="region of interest" description="Disordered" evidence="1">
    <location>
        <begin position="81"/>
        <end position="102"/>
    </location>
</feature>